<proteinExistence type="predicted"/>
<dbReference type="AlphaFoldDB" id="A0AAN9VWE0"/>
<keyword evidence="3" id="KW-1185">Reference proteome</keyword>
<sequence>MDFWFSKCFAQLCSRLQRRRHQRGAGRSRHRQWRGGGVGVGGCVGGGGGGGGGGSVVGGGSGMEARAMSRSLVHYGRMGPPAPLGSPEPLMAHDFYDCCLEDPLPPGK</sequence>
<dbReference type="EMBL" id="JAZDUA010000076">
    <property type="protein sequence ID" value="KAK7869360.1"/>
    <property type="molecule type" value="Genomic_DNA"/>
</dbReference>
<evidence type="ECO:0000256" key="1">
    <source>
        <dbReference type="SAM" id="MobiDB-lite"/>
    </source>
</evidence>
<accession>A0AAN9VWE0</accession>
<protein>
    <submittedName>
        <fullName evidence="2">Uncharacterized protein</fullName>
    </submittedName>
</protein>
<reference evidence="2 3" key="1">
    <citation type="submission" date="2024-03" db="EMBL/GenBank/DDBJ databases">
        <title>The genome assembly and annotation of the cricket Gryllus longicercus Weissman &amp; Gray.</title>
        <authorList>
            <person name="Szrajer S."/>
            <person name="Gray D."/>
            <person name="Ylla G."/>
        </authorList>
    </citation>
    <scope>NUCLEOTIDE SEQUENCE [LARGE SCALE GENOMIC DNA]</scope>
    <source>
        <strain evidence="2">DAG 2021-001</strain>
        <tissue evidence="2">Whole body minus gut</tissue>
    </source>
</reference>
<evidence type="ECO:0000313" key="3">
    <source>
        <dbReference type="Proteomes" id="UP001378592"/>
    </source>
</evidence>
<comment type="caution">
    <text evidence="2">The sequence shown here is derived from an EMBL/GenBank/DDBJ whole genome shotgun (WGS) entry which is preliminary data.</text>
</comment>
<feature type="compositionally biased region" description="Basic residues" evidence="1">
    <location>
        <begin position="18"/>
        <end position="33"/>
    </location>
</feature>
<evidence type="ECO:0000313" key="2">
    <source>
        <dbReference type="EMBL" id="KAK7869360.1"/>
    </source>
</evidence>
<name>A0AAN9VWE0_9ORTH</name>
<feature type="region of interest" description="Disordered" evidence="1">
    <location>
        <begin position="18"/>
        <end position="37"/>
    </location>
</feature>
<gene>
    <name evidence="2" type="ORF">R5R35_012904</name>
</gene>
<dbReference type="Proteomes" id="UP001378592">
    <property type="component" value="Unassembled WGS sequence"/>
</dbReference>
<organism evidence="2 3">
    <name type="scientific">Gryllus longicercus</name>
    <dbReference type="NCBI Taxonomy" id="2509291"/>
    <lineage>
        <taxon>Eukaryota</taxon>
        <taxon>Metazoa</taxon>
        <taxon>Ecdysozoa</taxon>
        <taxon>Arthropoda</taxon>
        <taxon>Hexapoda</taxon>
        <taxon>Insecta</taxon>
        <taxon>Pterygota</taxon>
        <taxon>Neoptera</taxon>
        <taxon>Polyneoptera</taxon>
        <taxon>Orthoptera</taxon>
        <taxon>Ensifera</taxon>
        <taxon>Gryllidea</taxon>
        <taxon>Grylloidea</taxon>
        <taxon>Gryllidae</taxon>
        <taxon>Gryllinae</taxon>
        <taxon>Gryllus</taxon>
    </lineage>
</organism>